<dbReference type="OrthoDB" id="9772751at2"/>
<dbReference type="InterPro" id="IPR014369">
    <property type="entry name" value="Gly/Sar_N_MeTrfase"/>
</dbReference>
<dbReference type="GO" id="GO:0006111">
    <property type="term" value="P:regulation of gluconeogenesis"/>
    <property type="evidence" value="ECO:0007669"/>
    <property type="project" value="TreeGrafter"/>
</dbReference>
<dbReference type="AlphaFoldDB" id="A0A317CNJ0"/>
<dbReference type="GO" id="GO:1904047">
    <property type="term" value="F:S-adenosyl-L-methionine binding"/>
    <property type="evidence" value="ECO:0007669"/>
    <property type="project" value="TreeGrafter"/>
</dbReference>
<name>A0A317CNJ0_9GAMM</name>
<evidence type="ECO:0008006" key="6">
    <source>
        <dbReference type="Google" id="ProtNLM"/>
    </source>
</evidence>
<evidence type="ECO:0000313" key="4">
    <source>
        <dbReference type="EMBL" id="PWQ97882.1"/>
    </source>
</evidence>
<evidence type="ECO:0000313" key="5">
    <source>
        <dbReference type="Proteomes" id="UP000245506"/>
    </source>
</evidence>
<reference evidence="4 5" key="1">
    <citation type="submission" date="2018-05" db="EMBL/GenBank/DDBJ databases">
        <title>Leucothrix arctica sp. nov., isolated from Arctic seawater.</title>
        <authorList>
            <person name="Choi A."/>
            <person name="Baek K."/>
        </authorList>
    </citation>
    <scope>NUCLEOTIDE SEQUENCE [LARGE SCALE GENOMIC DNA]</scope>
    <source>
        <strain evidence="4 5">IMCC9719</strain>
    </source>
</reference>
<dbReference type="SUPFAM" id="SSF53335">
    <property type="entry name" value="S-adenosyl-L-methionine-dependent methyltransferases"/>
    <property type="match status" value="1"/>
</dbReference>
<evidence type="ECO:0000256" key="1">
    <source>
        <dbReference type="ARBA" id="ARBA00022603"/>
    </source>
</evidence>
<dbReference type="InterPro" id="IPR029063">
    <property type="entry name" value="SAM-dependent_MTases_sf"/>
</dbReference>
<dbReference type="GO" id="GO:0032259">
    <property type="term" value="P:methylation"/>
    <property type="evidence" value="ECO:0007669"/>
    <property type="project" value="UniProtKB-KW"/>
</dbReference>
<accession>A0A317CNJ0</accession>
<dbReference type="GO" id="GO:0006730">
    <property type="term" value="P:one-carbon metabolic process"/>
    <property type="evidence" value="ECO:0007669"/>
    <property type="project" value="TreeGrafter"/>
</dbReference>
<dbReference type="GO" id="GO:0042802">
    <property type="term" value="F:identical protein binding"/>
    <property type="evidence" value="ECO:0007669"/>
    <property type="project" value="TreeGrafter"/>
</dbReference>
<dbReference type="GO" id="GO:0046500">
    <property type="term" value="P:S-adenosylmethionine metabolic process"/>
    <property type="evidence" value="ECO:0007669"/>
    <property type="project" value="TreeGrafter"/>
</dbReference>
<gene>
    <name evidence="4" type="ORF">DKT75_05295</name>
</gene>
<comment type="caution">
    <text evidence="4">The sequence shown here is derived from an EMBL/GenBank/DDBJ whole genome shotgun (WGS) entry which is preliminary data.</text>
</comment>
<dbReference type="PANTHER" id="PTHR16458:SF2">
    <property type="entry name" value="GLYCINE N-METHYLTRANSFERASE"/>
    <property type="match status" value="1"/>
</dbReference>
<dbReference type="Proteomes" id="UP000245506">
    <property type="component" value="Unassembled WGS sequence"/>
</dbReference>
<organism evidence="4 5">
    <name type="scientific">Leucothrix arctica</name>
    <dbReference type="NCBI Taxonomy" id="1481894"/>
    <lineage>
        <taxon>Bacteria</taxon>
        <taxon>Pseudomonadati</taxon>
        <taxon>Pseudomonadota</taxon>
        <taxon>Gammaproteobacteria</taxon>
        <taxon>Thiotrichales</taxon>
        <taxon>Thiotrichaceae</taxon>
        <taxon>Leucothrix</taxon>
    </lineage>
</organism>
<protein>
    <recommendedName>
        <fullName evidence="6">Methyltransferase domain-containing protein</fullName>
    </recommendedName>
</protein>
<evidence type="ECO:0000256" key="2">
    <source>
        <dbReference type="ARBA" id="ARBA00022679"/>
    </source>
</evidence>
<dbReference type="GO" id="GO:1901052">
    <property type="term" value="P:sarcosine metabolic process"/>
    <property type="evidence" value="ECO:0007669"/>
    <property type="project" value="TreeGrafter"/>
</dbReference>
<keyword evidence="5" id="KW-1185">Reference proteome</keyword>
<keyword evidence="3" id="KW-0949">S-adenosyl-L-methionine</keyword>
<dbReference type="GO" id="GO:0046498">
    <property type="term" value="P:S-adenosylhomocysteine metabolic process"/>
    <property type="evidence" value="ECO:0007669"/>
    <property type="project" value="TreeGrafter"/>
</dbReference>
<dbReference type="GO" id="GO:0051289">
    <property type="term" value="P:protein homotetramerization"/>
    <property type="evidence" value="ECO:0007669"/>
    <property type="project" value="TreeGrafter"/>
</dbReference>
<dbReference type="GO" id="GO:0005829">
    <property type="term" value="C:cytosol"/>
    <property type="evidence" value="ECO:0007669"/>
    <property type="project" value="TreeGrafter"/>
</dbReference>
<dbReference type="GO" id="GO:0017174">
    <property type="term" value="F:glycine N-methyltransferase activity"/>
    <property type="evidence" value="ECO:0007669"/>
    <property type="project" value="InterPro"/>
</dbReference>
<dbReference type="Gene3D" id="3.40.50.150">
    <property type="entry name" value="Vaccinia Virus protein VP39"/>
    <property type="match status" value="1"/>
</dbReference>
<dbReference type="PANTHER" id="PTHR16458">
    <property type="entry name" value="GLYCINE N-METHYLTRANSFERASE"/>
    <property type="match status" value="1"/>
</dbReference>
<sequence>MSDIKSVKRSDENKAKSWDQEVRSLWPESYPESLSNAFKKFGVSSILDAAGGTGYPSLILKDMGWDISYSDASLVMMDFFKQQADVQHLTIPMYQSRWETLSQNIPHTYDALMCAGNSITNINSYDNEYPLIADSIKAQTQLAANEFYKMLNTGGVLYIDLYNKECSRPDKPYSVTTTNDTHRIFRTISYDPVRNIRTNLTTTSSLTDNSEVDDISKTIPILPEDLIEFLLAAGFSRVERATTDDADFVDSFFAFKD</sequence>
<proteinExistence type="predicted"/>
<keyword evidence="2" id="KW-0808">Transferase</keyword>
<keyword evidence="1" id="KW-0489">Methyltransferase</keyword>
<dbReference type="RefSeq" id="WP_109822388.1">
    <property type="nucleotide sequence ID" value="NZ_QGKL01000016.1"/>
</dbReference>
<dbReference type="EMBL" id="QGKL01000016">
    <property type="protein sequence ID" value="PWQ97882.1"/>
    <property type="molecule type" value="Genomic_DNA"/>
</dbReference>
<dbReference type="GO" id="GO:0016594">
    <property type="term" value="F:glycine binding"/>
    <property type="evidence" value="ECO:0007669"/>
    <property type="project" value="TreeGrafter"/>
</dbReference>
<evidence type="ECO:0000256" key="3">
    <source>
        <dbReference type="ARBA" id="ARBA00022691"/>
    </source>
</evidence>